<keyword evidence="1" id="KW-0479">Metal-binding</keyword>
<name>A0A6G0W198_APHCR</name>
<dbReference type="GO" id="GO:0008270">
    <property type="term" value="F:zinc ion binding"/>
    <property type="evidence" value="ECO:0007669"/>
    <property type="project" value="UniProtKB-KW"/>
</dbReference>
<dbReference type="GO" id="GO:0003677">
    <property type="term" value="F:DNA binding"/>
    <property type="evidence" value="ECO:0007669"/>
    <property type="project" value="UniProtKB-UniRule"/>
</dbReference>
<organism evidence="8 9">
    <name type="scientific">Aphis craccivora</name>
    <name type="common">Cowpea aphid</name>
    <dbReference type="NCBI Taxonomy" id="307492"/>
    <lineage>
        <taxon>Eukaryota</taxon>
        <taxon>Metazoa</taxon>
        <taxon>Ecdysozoa</taxon>
        <taxon>Arthropoda</taxon>
        <taxon>Hexapoda</taxon>
        <taxon>Insecta</taxon>
        <taxon>Pterygota</taxon>
        <taxon>Neoptera</taxon>
        <taxon>Paraneoptera</taxon>
        <taxon>Hemiptera</taxon>
        <taxon>Sternorrhyncha</taxon>
        <taxon>Aphidomorpha</taxon>
        <taxon>Aphidoidea</taxon>
        <taxon>Aphididae</taxon>
        <taxon>Aphidini</taxon>
        <taxon>Aphis</taxon>
        <taxon>Aphis</taxon>
    </lineage>
</organism>
<dbReference type="InterPro" id="IPR046815">
    <property type="entry name" value="P2RX7_C"/>
</dbReference>
<evidence type="ECO:0000313" key="9">
    <source>
        <dbReference type="Proteomes" id="UP000478052"/>
    </source>
</evidence>
<dbReference type="PROSITE" id="PS50950">
    <property type="entry name" value="ZF_THAP"/>
    <property type="match status" value="1"/>
</dbReference>
<dbReference type="PANTHER" id="PTHR31751">
    <property type="entry name" value="SI:CH211-108C17.2-RELATED-RELATED"/>
    <property type="match status" value="1"/>
</dbReference>
<evidence type="ECO:0000256" key="1">
    <source>
        <dbReference type="ARBA" id="ARBA00022723"/>
    </source>
</evidence>
<dbReference type="AlphaFoldDB" id="A0A6G0W198"/>
<keyword evidence="4 5" id="KW-0238">DNA-binding</keyword>
<evidence type="ECO:0000256" key="6">
    <source>
        <dbReference type="SAM" id="MobiDB-lite"/>
    </source>
</evidence>
<evidence type="ECO:0000256" key="2">
    <source>
        <dbReference type="ARBA" id="ARBA00022771"/>
    </source>
</evidence>
<evidence type="ECO:0000256" key="5">
    <source>
        <dbReference type="PROSITE-ProRule" id="PRU00309"/>
    </source>
</evidence>
<keyword evidence="2 5" id="KW-0863">Zinc-finger</keyword>
<dbReference type="Pfam" id="PF05485">
    <property type="entry name" value="THAP"/>
    <property type="match status" value="1"/>
</dbReference>
<dbReference type="OrthoDB" id="6612336at2759"/>
<protein>
    <recommendedName>
        <fullName evidence="7">THAP-type domain-containing protein</fullName>
    </recommendedName>
</protein>
<dbReference type="InterPro" id="IPR006612">
    <property type="entry name" value="THAP_Znf"/>
</dbReference>
<sequence length="880" mass="101224">IVKMTLCSVFNCNERSEKQSSSGVHFHVFPCRSKSPTRFRSWVNYCKRKNFSPGNGARICSKHFKSEDYNQSDLLRQQLMPNVKVKVKLNTNAVPTVPQNIPCCTSNSSNLSEREKRKRKKEKKEIISSIMTSTPKKLKPSFRSFENSECKSSDDDDDDDVEGGNLVAITNESFVVGKQNEIGIQCKLGSEVLKCHHDLSLNLSLDEFSTSEDESFDVYDEDIEVLQTGKNAIRKSKEIENDSCYIVFWESLSILFTRCHYCNAKVGNIHNYTKGAMLAVQTICPLSDKRLVGNILMGAALTLSGVLFNQMKTFCSSLKLAFFSRTVYDKIINNYTAPVVKLIWDQHRQNNINELKMGTSIWLAGDGQFDSPGFCAKYCTYSVMDVRSSKIIDFKITQKGMVQGDLEKKACELLLQELEKNDECNINVFLTDRHKGIRCYIRTHHPNIEHEFDVWHLSKSLTKRLKTLEKNHSAFMWKTSIINHLWWSAQTCDGNGTVLVEKFTSVLYHISNIHRWNDNEQIKKCEHDPLTDEEIKNKLWIPKNSDSYFALKKIITAKDLLKDLPHAKHFIHTGRLESYHNTRLKYMPKRIHLKYEGMYIRSIIAILDHDDNTDKKIVGDKMVYSKPLGRYTIKNTYENTEGNWRIDIMNKVHLMAIEGSSGPLKLPEKNLIPKNIVQTPKPDIEELKSKKYSSLLFDQLLFVMASVKPYQFEPDCSNERDSNNFSENNDIEINVDNRSGKLNWCKCGQCVVMATDQESVCCQESEKVKQVSGIAGCVTNNVLFNKLVLDKDVLNISRHKMILKSKNKQKKKVLCKSEPQNKVWRYLAYKQFISWINAWTTIGKGNRIVIPSCVIYKIRQTYLEENGVYVGFRPNDKLPT</sequence>
<evidence type="ECO:0000256" key="4">
    <source>
        <dbReference type="ARBA" id="ARBA00023125"/>
    </source>
</evidence>
<comment type="caution">
    <text evidence="8">The sequence shown here is derived from an EMBL/GenBank/DDBJ whole genome shotgun (WGS) entry which is preliminary data.</text>
</comment>
<evidence type="ECO:0000313" key="8">
    <source>
        <dbReference type="EMBL" id="KAF0714376.1"/>
    </source>
</evidence>
<feature type="non-terminal residue" evidence="8">
    <location>
        <position position="1"/>
    </location>
</feature>
<dbReference type="Gene3D" id="6.20.210.20">
    <property type="entry name" value="THAP domain"/>
    <property type="match status" value="1"/>
</dbReference>
<evidence type="ECO:0000256" key="3">
    <source>
        <dbReference type="ARBA" id="ARBA00022833"/>
    </source>
</evidence>
<evidence type="ECO:0000259" key="7">
    <source>
        <dbReference type="PROSITE" id="PS50950"/>
    </source>
</evidence>
<accession>A0A6G0W198</accession>
<dbReference type="Pfam" id="PF20478">
    <property type="entry name" value="P2RX7_C"/>
    <property type="match status" value="1"/>
</dbReference>
<dbReference type="EMBL" id="VUJU01010430">
    <property type="protein sequence ID" value="KAF0714376.1"/>
    <property type="molecule type" value="Genomic_DNA"/>
</dbReference>
<reference evidence="8 9" key="1">
    <citation type="submission" date="2019-08" db="EMBL/GenBank/DDBJ databases">
        <title>Whole genome of Aphis craccivora.</title>
        <authorList>
            <person name="Voronova N.V."/>
            <person name="Shulinski R.S."/>
            <person name="Bandarenka Y.V."/>
            <person name="Zhorov D.G."/>
            <person name="Warner D."/>
        </authorList>
    </citation>
    <scope>NUCLEOTIDE SEQUENCE [LARGE SCALE GENOMIC DNA]</scope>
    <source>
        <strain evidence="8">180601</strain>
        <tissue evidence="8">Whole Body</tissue>
    </source>
</reference>
<dbReference type="InterPro" id="IPR038441">
    <property type="entry name" value="THAP_Znf_sf"/>
</dbReference>
<dbReference type="PANTHER" id="PTHR31751:SF42">
    <property type="entry name" value="PROTEIN CBG10204"/>
    <property type="match status" value="1"/>
</dbReference>
<proteinExistence type="predicted"/>
<gene>
    <name evidence="8" type="ORF">FWK35_00036743</name>
</gene>
<keyword evidence="9" id="KW-1185">Reference proteome</keyword>
<dbReference type="SMART" id="SM00980">
    <property type="entry name" value="THAP"/>
    <property type="match status" value="1"/>
</dbReference>
<dbReference type="SUPFAM" id="SSF57716">
    <property type="entry name" value="Glucocorticoid receptor-like (DNA-binding domain)"/>
    <property type="match status" value="1"/>
</dbReference>
<feature type="domain" description="THAP-type" evidence="7">
    <location>
        <begin position="2"/>
        <end position="98"/>
    </location>
</feature>
<keyword evidence="3" id="KW-0862">Zinc</keyword>
<dbReference type="Proteomes" id="UP000478052">
    <property type="component" value="Unassembled WGS sequence"/>
</dbReference>
<feature type="region of interest" description="Disordered" evidence="6">
    <location>
        <begin position="135"/>
        <end position="163"/>
    </location>
</feature>